<dbReference type="EMBL" id="LZLM01000048">
    <property type="protein sequence ID" value="OBJ87233.1"/>
    <property type="molecule type" value="Genomic_DNA"/>
</dbReference>
<gene>
    <name evidence="3" type="ORF">A5640_08220</name>
</gene>
<dbReference type="SUPFAM" id="SSF49879">
    <property type="entry name" value="SMAD/FHA domain"/>
    <property type="match status" value="1"/>
</dbReference>
<protein>
    <recommendedName>
        <fullName evidence="2">FHA domain-containing protein</fullName>
    </recommendedName>
</protein>
<dbReference type="Gene3D" id="2.60.200.20">
    <property type="match status" value="1"/>
</dbReference>
<dbReference type="AlphaFoldDB" id="A0A1A3KS81"/>
<dbReference type="PROSITE" id="PS50006">
    <property type="entry name" value="FHA_DOMAIN"/>
    <property type="match status" value="1"/>
</dbReference>
<dbReference type="InterPro" id="IPR000253">
    <property type="entry name" value="FHA_dom"/>
</dbReference>
<dbReference type="InterPro" id="IPR008984">
    <property type="entry name" value="SMAD_FHA_dom_sf"/>
</dbReference>
<feature type="domain" description="FHA" evidence="2">
    <location>
        <begin position="1"/>
        <end position="44"/>
    </location>
</feature>
<evidence type="ECO:0000256" key="1">
    <source>
        <dbReference type="ARBA" id="ARBA00022553"/>
    </source>
</evidence>
<dbReference type="Proteomes" id="UP000093925">
    <property type="component" value="Unassembled WGS sequence"/>
</dbReference>
<evidence type="ECO:0000259" key="2">
    <source>
        <dbReference type="PROSITE" id="PS50006"/>
    </source>
</evidence>
<proteinExistence type="predicted"/>
<reference evidence="3 4" key="1">
    <citation type="submission" date="2016-06" db="EMBL/GenBank/DDBJ databases">
        <authorList>
            <person name="Kjaerup R.B."/>
            <person name="Dalgaard T.S."/>
            <person name="Juul-Madsen H.R."/>
        </authorList>
    </citation>
    <scope>NUCLEOTIDE SEQUENCE [LARGE SCALE GENOMIC DNA]</scope>
    <source>
        <strain evidence="3 4">1276495.2</strain>
    </source>
</reference>
<evidence type="ECO:0000313" key="4">
    <source>
        <dbReference type="Proteomes" id="UP000093925"/>
    </source>
</evidence>
<organism evidence="3 4">
    <name type="scientific">Mycobacterium asiaticum</name>
    <dbReference type="NCBI Taxonomy" id="1790"/>
    <lineage>
        <taxon>Bacteria</taxon>
        <taxon>Bacillati</taxon>
        <taxon>Actinomycetota</taxon>
        <taxon>Actinomycetes</taxon>
        <taxon>Mycobacteriales</taxon>
        <taxon>Mycobacteriaceae</taxon>
        <taxon>Mycobacterium</taxon>
    </lineage>
</organism>
<comment type="caution">
    <text evidence="3">The sequence shown here is derived from an EMBL/GenBank/DDBJ whole genome shotgun (WGS) entry which is preliminary data.</text>
</comment>
<keyword evidence="1" id="KW-0597">Phosphoprotein</keyword>
<dbReference type="SMART" id="SM00240">
    <property type="entry name" value="FHA"/>
    <property type="match status" value="1"/>
</dbReference>
<accession>A0A1A3KS81</accession>
<name>A0A1A3KS81_MYCAS</name>
<dbReference type="CDD" id="cd00060">
    <property type="entry name" value="FHA"/>
    <property type="match status" value="1"/>
</dbReference>
<sequence length="77" mass="8444">MTNELVIDDAYVSRVHAMLIRTGTGLEIRDLNSANGTCVNGVSITQARLREGDNVTIGNTDLVVSGNHLVPWRRPIR</sequence>
<evidence type="ECO:0000313" key="3">
    <source>
        <dbReference type="EMBL" id="OBJ87233.1"/>
    </source>
</evidence>
<dbReference type="Pfam" id="PF00498">
    <property type="entry name" value="FHA"/>
    <property type="match status" value="1"/>
</dbReference>